<evidence type="ECO:0000313" key="2">
    <source>
        <dbReference type="Proteomes" id="UP000029867"/>
    </source>
</evidence>
<dbReference type="Proteomes" id="UP000029867">
    <property type="component" value="Unassembled WGS sequence"/>
</dbReference>
<reference evidence="2" key="1">
    <citation type="journal article" date="2014" name="Microb. Cell Fact.">
        <title>Exploiting Issatchenkia orientalis SD108 for succinic acid production.</title>
        <authorList>
            <person name="Xiao H."/>
            <person name="Shao Z."/>
            <person name="Jiang Y."/>
            <person name="Dole S."/>
            <person name="Zhao H."/>
        </authorList>
    </citation>
    <scope>NUCLEOTIDE SEQUENCE [LARGE SCALE GENOMIC DNA]</scope>
    <source>
        <strain evidence="2">SD108</strain>
    </source>
</reference>
<name>A0A099NKD3_PICKU</name>
<accession>A0A099NKD3</accession>
<proteinExistence type="predicted"/>
<dbReference type="EMBL" id="JQFK01002342">
    <property type="protein sequence ID" value="KGK32377.1"/>
    <property type="molecule type" value="Genomic_DNA"/>
</dbReference>
<evidence type="ECO:0000313" key="1">
    <source>
        <dbReference type="EMBL" id="KGK32377.1"/>
    </source>
</evidence>
<organism evidence="1 2">
    <name type="scientific">Pichia kudriavzevii</name>
    <name type="common">Yeast</name>
    <name type="synonym">Issatchenkia orientalis</name>
    <dbReference type="NCBI Taxonomy" id="4909"/>
    <lineage>
        <taxon>Eukaryota</taxon>
        <taxon>Fungi</taxon>
        <taxon>Dikarya</taxon>
        <taxon>Ascomycota</taxon>
        <taxon>Saccharomycotina</taxon>
        <taxon>Pichiomycetes</taxon>
        <taxon>Pichiales</taxon>
        <taxon>Pichiaceae</taxon>
        <taxon>Pichia</taxon>
    </lineage>
</organism>
<protein>
    <submittedName>
        <fullName evidence="1">Uncharacterized protein</fullName>
    </submittedName>
</protein>
<dbReference type="AlphaFoldDB" id="A0A099NKD3"/>
<comment type="caution">
    <text evidence="1">The sequence shown here is derived from an EMBL/GenBank/DDBJ whole genome shotgun (WGS) entry which is preliminary data.</text>
</comment>
<dbReference type="HOGENOM" id="CLU_3423318_0_0_1"/>
<sequence length="23" mass="2930">MFGRLDCGEKEKRRFRKKHTIFF</sequence>
<gene>
    <name evidence="1" type="ORF">JL09_g7016</name>
</gene>